<accession>A0A2H4P7Z2</accession>
<feature type="transmembrane region" description="Helical" evidence="1">
    <location>
        <begin position="111"/>
        <end position="134"/>
    </location>
</feature>
<name>A0A2H4P7Z2_9CAUD</name>
<keyword evidence="1" id="KW-1133">Transmembrane helix</keyword>
<sequence>MRETTYRIVLMLFFVLMFAAGSNMQSKTYKYEVEKPRTMLMVDAFEGFTESGNPRYTGIFRDKEFGTRIENSIEPKTYRDFVASNSAPRDMVVRASLNEVKDPKARPWLGAWAKTFIFFGIVGFVWNLFAVFFCRDPWRFS</sequence>
<dbReference type="EMBL" id="MG018930">
    <property type="protein sequence ID" value="ATW58278.1"/>
    <property type="molecule type" value="Genomic_DNA"/>
</dbReference>
<proteinExistence type="predicted"/>
<gene>
    <name evidence="2" type="ORF">CNR37_00071</name>
</gene>
<evidence type="ECO:0000313" key="2">
    <source>
        <dbReference type="EMBL" id="ATW58278.1"/>
    </source>
</evidence>
<organism evidence="2 3">
    <name type="scientific">Pseudomonas phage ventosus</name>
    <dbReference type="NCBI Taxonomy" id="2048980"/>
    <lineage>
        <taxon>Viruses</taxon>
        <taxon>Duplodnaviria</taxon>
        <taxon>Heunggongvirae</taxon>
        <taxon>Uroviricota</taxon>
        <taxon>Caudoviricetes</taxon>
        <taxon>Vandenendeviridae</taxon>
        <taxon>Gorskivirinae</taxon>
        <taxon>Ventosusvirus</taxon>
        <taxon>Ventosusvirus ventosus</taxon>
    </lineage>
</organism>
<keyword evidence="1" id="KW-0812">Transmembrane</keyword>
<keyword evidence="1" id="KW-0472">Membrane</keyword>
<evidence type="ECO:0000313" key="3">
    <source>
        <dbReference type="Proteomes" id="UP000241096"/>
    </source>
</evidence>
<reference evidence="2 3" key="1">
    <citation type="submission" date="2017-09" db="EMBL/GenBank/DDBJ databases">
        <authorList>
            <person name="Ehlers B."/>
            <person name="Leendertz F.H."/>
        </authorList>
    </citation>
    <scope>NUCLEOTIDE SEQUENCE [LARGE SCALE GENOMIC DNA]</scope>
</reference>
<keyword evidence="3" id="KW-1185">Reference proteome</keyword>
<dbReference type="Proteomes" id="UP000241096">
    <property type="component" value="Segment"/>
</dbReference>
<evidence type="ECO:0000256" key="1">
    <source>
        <dbReference type="SAM" id="Phobius"/>
    </source>
</evidence>
<protein>
    <submittedName>
        <fullName evidence="2">Uncharacterized protein</fullName>
    </submittedName>
</protein>